<proteinExistence type="predicted"/>
<keyword evidence="2" id="KW-1185">Reference proteome</keyword>
<evidence type="ECO:0000313" key="1">
    <source>
        <dbReference type="EMBL" id="SNT49315.1"/>
    </source>
</evidence>
<organism evidence="1 2">
    <name type="scientific">Actinomadura meyerae</name>
    <dbReference type="NCBI Taxonomy" id="240840"/>
    <lineage>
        <taxon>Bacteria</taxon>
        <taxon>Bacillati</taxon>
        <taxon>Actinomycetota</taxon>
        <taxon>Actinomycetes</taxon>
        <taxon>Streptosporangiales</taxon>
        <taxon>Thermomonosporaceae</taxon>
        <taxon>Actinomadura</taxon>
    </lineage>
</organism>
<protein>
    <submittedName>
        <fullName evidence="1">Uncharacterized protein</fullName>
    </submittedName>
</protein>
<evidence type="ECO:0000313" key="2">
    <source>
        <dbReference type="Proteomes" id="UP000198318"/>
    </source>
</evidence>
<gene>
    <name evidence="1" type="ORF">SAMN05443665_103571</name>
</gene>
<reference evidence="1 2" key="1">
    <citation type="submission" date="2017-06" db="EMBL/GenBank/DDBJ databases">
        <authorList>
            <person name="Kim H.J."/>
            <person name="Triplett B.A."/>
        </authorList>
    </citation>
    <scope>NUCLEOTIDE SEQUENCE [LARGE SCALE GENOMIC DNA]</scope>
    <source>
        <strain evidence="1 2">DSM 44715</strain>
    </source>
</reference>
<dbReference type="EMBL" id="FZOR01000035">
    <property type="protein sequence ID" value="SNT49315.1"/>
    <property type="molecule type" value="Genomic_DNA"/>
</dbReference>
<dbReference type="AlphaFoldDB" id="A0A239N369"/>
<accession>A0A239N369</accession>
<name>A0A239N369_9ACTN</name>
<dbReference type="Proteomes" id="UP000198318">
    <property type="component" value="Unassembled WGS sequence"/>
</dbReference>
<sequence>MCAVTDSAARVMAAAAYVRLRGRRPVLDPRVRAA</sequence>